<dbReference type="Pfam" id="PF00912">
    <property type="entry name" value="Transgly"/>
    <property type="match status" value="1"/>
</dbReference>
<keyword evidence="17" id="KW-0735">Signal-anchor</keyword>
<evidence type="ECO:0000256" key="5">
    <source>
        <dbReference type="ARBA" id="ARBA00007739"/>
    </source>
</evidence>
<feature type="domain" description="Penicillin-binding protein OB-like" evidence="31">
    <location>
        <begin position="351"/>
        <end position="481"/>
    </location>
</feature>
<feature type="region of interest" description="Disordered" evidence="27">
    <location>
        <begin position="831"/>
        <end position="887"/>
    </location>
</feature>
<evidence type="ECO:0000259" key="29">
    <source>
        <dbReference type="Pfam" id="PF00905"/>
    </source>
</evidence>
<evidence type="ECO:0000256" key="13">
    <source>
        <dbReference type="ARBA" id="ARBA00022679"/>
    </source>
</evidence>
<dbReference type="EMBL" id="JQSG02000001">
    <property type="protein sequence ID" value="OBS10861.1"/>
    <property type="molecule type" value="Genomic_DNA"/>
</dbReference>
<evidence type="ECO:0000256" key="19">
    <source>
        <dbReference type="ARBA" id="ARBA00022989"/>
    </source>
</evidence>
<organism evidence="32 33">
    <name type="scientific">Acidihalobacter prosperus</name>
    <dbReference type="NCBI Taxonomy" id="160660"/>
    <lineage>
        <taxon>Bacteria</taxon>
        <taxon>Pseudomonadati</taxon>
        <taxon>Pseudomonadota</taxon>
        <taxon>Gammaproteobacteria</taxon>
        <taxon>Chromatiales</taxon>
        <taxon>Ectothiorhodospiraceae</taxon>
        <taxon>Acidihalobacter</taxon>
    </lineage>
</organism>
<sequence>MIHAQVEAEGQGGMRRDQNRGTREEGRFWRITGQVVLLVVVVGGLGVGSWLTYLWQTLPSVAELKHWKPATPLRIYAANGQLLSVDGPRLRDTLQSQQIPEQLRNAFVSAENGHFWSNNPLYYPVSFPGILRAAWIDLIHFAPVQGASTIPEQVARNFYLSPKKTITRKVREILLAYKLARHFSHRDILDLYLNKIYLGNGAYGVGAAAQIYYGKPVDELTLPQMAMLAGLPAAPEYFNPLANPKDARSRRNYVIGRMLAHGYITAQQAREAEAAPLSAQYHNEGRNIARYATQWIERWLVSQYGADMTYRSGLQVYTTIVPRLQTAANESVAIGLENYSMGLDSLDPKHYRGPVGHLDKAQIEQALNGVRPKLLPPQDPANLRWGLVLSADHAHAQVSLEGQETVTLGQRAVAWTAGTPGSNGEQHPVDMGRLLKRGDVVWLRHYVDPGWPANGEDWRTAVWKTPAPGAAGWQLTQIPKVQGALVGMDNATGAIVSLAGGFSYSLSHFDRALYAYRQPGSSFKPFVYAAALDGPELLAHGKSNYLTPVSLIADTPLKIKLPNGTYYKPTNYEKTFSNTPIPLWKDLADSINVPSVRILMHVGIPYAIDYAKQFGFKKSQLPPVPSLVLGAADVTPLQMTRAYAVFSNGGFLVKPYLITKVVKADGDTLPLKNCALCVTQPPAKPAITPGVAYLMTRMLQRVIQDGTGIAAKPLGHFLAGKTGTTNDEKNAWFVGYGRHYIASTWVGFDNNQPMGHWAAGAREALPIWIHYMKTALADEGSYPFFRPQDITQASINPKTGTLESDGGETFDFLSGFLPPASAPEIPLFGPGTSIEMPANATTPSASGNGNGGNSFLQQFGNSPLHNPPGNNGNGANGGQNGGNGPLF</sequence>
<evidence type="ECO:0000256" key="2">
    <source>
        <dbReference type="ARBA" id="ARBA00004249"/>
    </source>
</evidence>
<dbReference type="GO" id="GO:0006508">
    <property type="term" value="P:proteolysis"/>
    <property type="evidence" value="ECO:0007669"/>
    <property type="project" value="UniProtKB-KW"/>
</dbReference>
<evidence type="ECO:0000256" key="27">
    <source>
        <dbReference type="SAM" id="MobiDB-lite"/>
    </source>
</evidence>
<evidence type="ECO:0000256" key="24">
    <source>
        <dbReference type="ARBA" id="ARBA00034000"/>
    </source>
</evidence>
<keyword evidence="16" id="KW-0133">Cell shape</keyword>
<feature type="domain" description="Penicillin-binding protein transpeptidase" evidence="29">
    <location>
        <begin position="483"/>
        <end position="736"/>
    </location>
</feature>
<comment type="caution">
    <text evidence="32">The sequence shown here is derived from an EMBL/GenBank/DDBJ whole genome shotgun (WGS) entry which is preliminary data.</text>
</comment>
<evidence type="ECO:0000256" key="11">
    <source>
        <dbReference type="ARBA" id="ARBA00022670"/>
    </source>
</evidence>
<evidence type="ECO:0000256" key="10">
    <source>
        <dbReference type="ARBA" id="ARBA00022645"/>
    </source>
</evidence>
<dbReference type="Gene3D" id="3.40.710.10">
    <property type="entry name" value="DD-peptidase/beta-lactamase superfamily"/>
    <property type="match status" value="2"/>
</dbReference>
<evidence type="ECO:0000256" key="4">
    <source>
        <dbReference type="ARBA" id="ARBA00007090"/>
    </source>
</evidence>
<dbReference type="Gene3D" id="2.40.50.140">
    <property type="entry name" value="Nucleic acid-binding proteins"/>
    <property type="match status" value="1"/>
</dbReference>
<keyword evidence="14 28" id="KW-0812">Transmembrane</keyword>
<dbReference type="InterPro" id="IPR012340">
    <property type="entry name" value="NA-bd_OB-fold"/>
</dbReference>
<evidence type="ECO:0000313" key="32">
    <source>
        <dbReference type="EMBL" id="OBS10861.1"/>
    </source>
</evidence>
<dbReference type="UniPathway" id="UPA00219"/>
<keyword evidence="15" id="KW-0378">Hydrolase</keyword>
<dbReference type="GO" id="GO:0008955">
    <property type="term" value="F:peptidoglycan glycosyltransferase activity"/>
    <property type="evidence" value="ECO:0007669"/>
    <property type="project" value="UniProtKB-EC"/>
</dbReference>
<dbReference type="InterPro" id="IPR031376">
    <property type="entry name" value="PCB_OB"/>
</dbReference>
<dbReference type="GO" id="GO:0009002">
    <property type="term" value="F:serine-type D-Ala-D-Ala carboxypeptidase activity"/>
    <property type="evidence" value="ECO:0007669"/>
    <property type="project" value="UniProtKB-EC"/>
</dbReference>
<evidence type="ECO:0000259" key="30">
    <source>
        <dbReference type="Pfam" id="PF00912"/>
    </source>
</evidence>
<evidence type="ECO:0000256" key="3">
    <source>
        <dbReference type="ARBA" id="ARBA00004752"/>
    </source>
</evidence>
<accession>A0A1A6C8H9</accession>
<comment type="catalytic activity">
    <reaction evidence="26">
        <text>[GlcNAc-(1-&gt;4)-Mur2Ac(oyl-L-Ala-gamma-D-Glu-L-Lys-D-Ala-D-Ala)](n)-di-trans,octa-cis-undecaprenyl diphosphate + beta-D-GlcNAc-(1-&gt;4)-Mur2Ac(oyl-L-Ala-gamma-D-Glu-L-Lys-D-Ala-D-Ala)-di-trans,octa-cis-undecaprenyl diphosphate = [GlcNAc-(1-&gt;4)-Mur2Ac(oyl-L-Ala-gamma-D-Glu-L-Lys-D-Ala-D-Ala)](n+1)-di-trans,octa-cis-undecaprenyl diphosphate + di-trans,octa-cis-undecaprenyl diphosphate + H(+)</text>
        <dbReference type="Rhea" id="RHEA:23708"/>
        <dbReference type="Rhea" id="RHEA-COMP:9602"/>
        <dbReference type="Rhea" id="RHEA-COMP:9603"/>
        <dbReference type="ChEBI" id="CHEBI:15378"/>
        <dbReference type="ChEBI" id="CHEBI:58405"/>
        <dbReference type="ChEBI" id="CHEBI:60033"/>
        <dbReference type="ChEBI" id="CHEBI:78435"/>
        <dbReference type="EC" id="2.4.99.28"/>
    </reaction>
</comment>
<dbReference type="InterPro" id="IPR023346">
    <property type="entry name" value="Lysozyme-like_dom_sf"/>
</dbReference>
<keyword evidence="21" id="KW-0046">Antibiotic resistance</keyword>
<evidence type="ECO:0000256" key="6">
    <source>
        <dbReference type="ARBA" id="ARBA00012448"/>
    </source>
</evidence>
<keyword evidence="23" id="KW-0961">Cell wall biogenesis/degradation</keyword>
<feature type="transmembrane region" description="Helical" evidence="28">
    <location>
        <begin position="35"/>
        <end position="55"/>
    </location>
</feature>
<keyword evidence="20 28" id="KW-0472">Membrane</keyword>
<feature type="compositionally biased region" description="Low complexity" evidence="27">
    <location>
        <begin position="853"/>
        <end position="870"/>
    </location>
</feature>
<keyword evidence="9" id="KW-0997">Cell inner membrane</keyword>
<evidence type="ECO:0000256" key="23">
    <source>
        <dbReference type="ARBA" id="ARBA00023316"/>
    </source>
</evidence>
<evidence type="ECO:0000256" key="14">
    <source>
        <dbReference type="ARBA" id="ARBA00022692"/>
    </source>
</evidence>
<comment type="pathway">
    <text evidence="3">Cell wall biogenesis; peptidoglycan biosynthesis.</text>
</comment>
<comment type="function">
    <text evidence="1">Cell wall formation. Synthesis of cross-linked peptidoglycan from the lipid intermediates. The enzyme has a penicillin-insensitive transglycosylase N-terminal domain (formation of linear glycan strands) and a penicillin-sensitive transpeptidase C-terminal domain (cross-linking of the peptide subunits).</text>
</comment>
<evidence type="ECO:0000256" key="28">
    <source>
        <dbReference type="SAM" id="Phobius"/>
    </source>
</evidence>
<feature type="domain" description="Glycosyl transferase family 51" evidence="30">
    <location>
        <begin position="88"/>
        <end position="258"/>
    </location>
</feature>
<dbReference type="STRING" id="160660.BJI67_08170"/>
<dbReference type="SUPFAM" id="SSF53955">
    <property type="entry name" value="Lysozyme-like"/>
    <property type="match status" value="1"/>
</dbReference>
<dbReference type="GO" id="GO:0071555">
    <property type="term" value="P:cell wall organization"/>
    <property type="evidence" value="ECO:0007669"/>
    <property type="project" value="UniProtKB-KW"/>
</dbReference>
<dbReference type="InterPro" id="IPR001460">
    <property type="entry name" value="PCN-bd_Tpept"/>
</dbReference>
<dbReference type="GO" id="GO:0009252">
    <property type="term" value="P:peptidoglycan biosynthetic process"/>
    <property type="evidence" value="ECO:0007669"/>
    <property type="project" value="UniProtKB-UniPathway"/>
</dbReference>
<evidence type="ECO:0000256" key="22">
    <source>
        <dbReference type="ARBA" id="ARBA00023268"/>
    </source>
</evidence>
<dbReference type="InterPro" id="IPR050396">
    <property type="entry name" value="Glycosyltr_51/Transpeptidase"/>
</dbReference>
<dbReference type="GO" id="GO:0030288">
    <property type="term" value="C:outer membrane-bounded periplasmic space"/>
    <property type="evidence" value="ECO:0007669"/>
    <property type="project" value="TreeGrafter"/>
</dbReference>
<evidence type="ECO:0000256" key="9">
    <source>
        <dbReference type="ARBA" id="ARBA00022519"/>
    </source>
</evidence>
<dbReference type="InterPro" id="IPR036950">
    <property type="entry name" value="PBP_transglycosylase"/>
</dbReference>
<evidence type="ECO:0000256" key="18">
    <source>
        <dbReference type="ARBA" id="ARBA00022984"/>
    </source>
</evidence>
<comment type="similarity">
    <text evidence="5">In the N-terminal section; belongs to the glycosyltransferase 51 family.</text>
</comment>
<dbReference type="PANTHER" id="PTHR32282:SF27">
    <property type="entry name" value="PENICILLIN-BINDING PROTEIN 1A"/>
    <property type="match status" value="1"/>
</dbReference>
<keyword evidence="13" id="KW-0808">Transferase</keyword>
<evidence type="ECO:0000256" key="20">
    <source>
        <dbReference type="ARBA" id="ARBA00023136"/>
    </source>
</evidence>
<dbReference type="EC" id="3.4.16.4" evidence="6"/>
<dbReference type="AlphaFoldDB" id="A0A1A6C8H9"/>
<protein>
    <recommendedName>
        <fullName evidence="7">Penicillin-binding protein 1A</fullName>
        <ecNumber evidence="25">2.4.99.28</ecNumber>
        <ecNumber evidence="6">3.4.16.4</ecNumber>
    </recommendedName>
</protein>
<dbReference type="InterPro" id="IPR001264">
    <property type="entry name" value="Glyco_trans_51"/>
</dbReference>
<dbReference type="Pfam" id="PF17092">
    <property type="entry name" value="PCB_OB"/>
    <property type="match status" value="1"/>
</dbReference>
<feature type="region of interest" description="Disordered" evidence="27">
    <location>
        <begin position="1"/>
        <end position="22"/>
    </location>
</feature>
<proteinExistence type="inferred from homology"/>
<evidence type="ECO:0000256" key="21">
    <source>
        <dbReference type="ARBA" id="ARBA00023251"/>
    </source>
</evidence>
<dbReference type="Gene3D" id="1.10.3810.10">
    <property type="entry name" value="Biosynthetic peptidoglycan transglycosylase-like"/>
    <property type="match status" value="1"/>
</dbReference>
<keyword evidence="10" id="KW-0121">Carboxypeptidase</keyword>
<comment type="catalytic activity">
    <reaction evidence="24">
        <text>Preferential cleavage: (Ac)2-L-Lys-D-Ala-|-D-Ala. Also transpeptidation of peptidyl-alanyl moieties that are N-acyl substituents of D-alanine.</text>
        <dbReference type="EC" id="3.4.16.4"/>
    </reaction>
</comment>
<keyword evidence="11" id="KW-0645">Protease</keyword>
<keyword evidence="12" id="KW-0328">Glycosyltransferase</keyword>
<evidence type="ECO:0000256" key="12">
    <source>
        <dbReference type="ARBA" id="ARBA00022676"/>
    </source>
</evidence>
<keyword evidence="18" id="KW-0573">Peptidoglycan synthesis</keyword>
<comment type="subcellular location">
    <subcellularLocation>
        <location evidence="2">Cell inner membrane</location>
        <topology evidence="2">Single-pass type II membrane protein</topology>
    </subcellularLocation>
</comment>
<evidence type="ECO:0000256" key="16">
    <source>
        <dbReference type="ARBA" id="ARBA00022960"/>
    </source>
</evidence>
<dbReference type="PANTHER" id="PTHR32282">
    <property type="entry name" value="BINDING PROTEIN TRANSPEPTIDASE, PUTATIVE-RELATED"/>
    <property type="match status" value="1"/>
</dbReference>
<evidence type="ECO:0000313" key="33">
    <source>
        <dbReference type="Proteomes" id="UP000029273"/>
    </source>
</evidence>
<evidence type="ECO:0000256" key="7">
    <source>
        <dbReference type="ARBA" id="ARBA00018638"/>
    </source>
</evidence>
<dbReference type="GO" id="GO:0046677">
    <property type="term" value="P:response to antibiotic"/>
    <property type="evidence" value="ECO:0007669"/>
    <property type="project" value="UniProtKB-KW"/>
</dbReference>
<keyword evidence="33" id="KW-1185">Reference proteome</keyword>
<keyword evidence="22" id="KW-0511">Multifunctional enzyme</keyword>
<name>A0A1A6C8H9_9GAMM</name>
<evidence type="ECO:0000256" key="8">
    <source>
        <dbReference type="ARBA" id="ARBA00022475"/>
    </source>
</evidence>
<dbReference type="SUPFAM" id="SSF56601">
    <property type="entry name" value="beta-lactamase/transpeptidase-like"/>
    <property type="match status" value="1"/>
</dbReference>
<dbReference type="GO" id="GO:0005886">
    <property type="term" value="C:plasma membrane"/>
    <property type="evidence" value="ECO:0007669"/>
    <property type="project" value="UniProtKB-SubCell"/>
</dbReference>
<gene>
    <name evidence="32" type="ORF">Thpro_020577</name>
</gene>
<keyword evidence="8" id="KW-1003">Cell membrane</keyword>
<dbReference type="Proteomes" id="UP000029273">
    <property type="component" value="Unassembled WGS sequence"/>
</dbReference>
<comment type="similarity">
    <text evidence="4">In the C-terminal section; belongs to the transpeptidase family.</text>
</comment>
<feature type="compositionally biased region" description="Gly residues" evidence="27">
    <location>
        <begin position="871"/>
        <end position="887"/>
    </location>
</feature>
<evidence type="ECO:0000256" key="25">
    <source>
        <dbReference type="ARBA" id="ARBA00044770"/>
    </source>
</evidence>
<dbReference type="GO" id="GO:0008360">
    <property type="term" value="P:regulation of cell shape"/>
    <property type="evidence" value="ECO:0007669"/>
    <property type="project" value="UniProtKB-KW"/>
</dbReference>
<dbReference type="GO" id="GO:0008658">
    <property type="term" value="F:penicillin binding"/>
    <property type="evidence" value="ECO:0007669"/>
    <property type="project" value="InterPro"/>
</dbReference>
<evidence type="ECO:0000259" key="31">
    <source>
        <dbReference type="Pfam" id="PF17092"/>
    </source>
</evidence>
<dbReference type="InterPro" id="IPR012338">
    <property type="entry name" value="Beta-lactam/transpept-like"/>
</dbReference>
<keyword evidence="19 28" id="KW-1133">Transmembrane helix</keyword>
<evidence type="ECO:0000256" key="17">
    <source>
        <dbReference type="ARBA" id="ARBA00022968"/>
    </source>
</evidence>
<evidence type="ECO:0000256" key="26">
    <source>
        <dbReference type="ARBA" id="ARBA00049902"/>
    </source>
</evidence>
<dbReference type="EC" id="2.4.99.28" evidence="25"/>
<evidence type="ECO:0000256" key="1">
    <source>
        <dbReference type="ARBA" id="ARBA00002624"/>
    </source>
</evidence>
<evidence type="ECO:0000256" key="15">
    <source>
        <dbReference type="ARBA" id="ARBA00022801"/>
    </source>
</evidence>
<dbReference type="NCBIfam" id="TIGR02074">
    <property type="entry name" value="PBP_1a_fam"/>
    <property type="match status" value="1"/>
</dbReference>
<dbReference type="Pfam" id="PF00905">
    <property type="entry name" value="Transpeptidase"/>
    <property type="match status" value="1"/>
</dbReference>
<reference evidence="32 33" key="1">
    <citation type="journal article" date="2014" name="Genome Announc.">
        <title>Draft Genome Sequence of the Iron-Oxidizing, Acidophilic, and Halotolerant 'Thiobacillus prosperus' Type Strain DSM 5130.</title>
        <authorList>
            <person name="Ossandon F.J."/>
            <person name="Cardenas J.P."/>
            <person name="Corbett M."/>
            <person name="Quatrini R."/>
            <person name="Holmes D.S."/>
            <person name="Watkin E."/>
        </authorList>
    </citation>
    <scope>NUCLEOTIDE SEQUENCE [LARGE SCALE GENOMIC DNA]</scope>
    <source>
        <strain evidence="32 33">DSM 5130</strain>
    </source>
</reference>